<evidence type="ECO:0000313" key="9">
    <source>
        <dbReference type="Proteomes" id="UP000179441"/>
    </source>
</evidence>
<comment type="function">
    <text evidence="1">Could possibly oxidize fatty acids using specific components.</text>
</comment>
<accession>A0A1S1MBK9</accession>
<evidence type="ECO:0000256" key="6">
    <source>
        <dbReference type="ARBA" id="ARBA00023717"/>
    </source>
</evidence>
<evidence type="ECO:0000256" key="4">
    <source>
        <dbReference type="ARBA" id="ARBA00023098"/>
    </source>
</evidence>
<dbReference type="PROSITE" id="PS00166">
    <property type="entry name" value="ENOYL_COA_HYDRATASE"/>
    <property type="match status" value="1"/>
</dbReference>
<proteinExistence type="inferred from homology"/>
<keyword evidence="4" id="KW-0443">Lipid metabolism</keyword>
<comment type="catalytic activity">
    <reaction evidence="5">
        <text>a (3S)-3-hydroxyacyl-CoA = a (2E)-enoyl-CoA + H2O</text>
        <dbReference type="Rhea" id="RHEA:16105"/>
        <dbReference type="ChEBI" id="CHEBI:15377"/>
        <dbReference type="ChEBI" id="CHEBI:57318"/>
        <dbReference type="ChEBI" id="CHEBI:58856"/>
        <dbReference type="EC" id="4.2.1.17"/>
    </reaction>
</comment>
<comment type="catalytic activity">
    <reaction evidence="6">
        <text>a 4-saturated-(3S)-3-hydroxyacyl-CoA = a (3E)-enoyl-CoA + H2O</text>
        <dbReference type="Rhea" id="RHEA:20724"/>
        <dbReference type="ChEBI" id="CHEBI:15377"/>
        <dbReference type="ChEBI" id="CHEBI:58521"/>
        <dbReference type="ChEBI" id="CHEBI:137480"/>
        <dbReference type="EC" id="4.2.1.17"/>
    </reaction>
</comment>
<evidence type="ECO:0000313" key="8">
    <source>
        <dbReference type="EMBL" id="OHU80660.1"/>
    </source>
</evidence>
<evidence type="ECO:0008006" key="10">
    <source>
        <dbReference type="Google" id="ProtNLM"/>
    </source>
</evidence>
<evidence type="ECO:0000256" key="2">
    <source>
        <dbReference type="ARBA" id="ARBA00005254"/>
    </source>
</evidence>
<organism evidence="8 9">
    <name type="scientific">Mycobacteroides chelonae</name>
    <name type="common">Mycobacterium chelonae</name>
    <dbReference type="NCBI Taxonomy" id="1774"/>
    <lineage>
        <taxon>Bacteria</taxon>
        <taxon>Bacillati</taxon>
        <taxon>Actinomycetota</taxon>
        <taxon>Actinomycetes</taxon>
        <taxon>Mycobacteriales</taxon>
        <taxon>Mycobacteriaceae</taxon>
        <taxon>Mycobacteroides</taxon>
    </lineage>
</organism>
<dbReference type="GO" id="GO:0006635">
    <property type="term" value="P:fatty acid beta-oxidation"/>
    <property type="evidence" value="ECO:0007669"/>
    <property type="project" value="TreeGrafter"/>
</dbReference>
<gene>
    <name evidence="8" type="ORF">BKG84_10905</name>
</gene>
<dbReference type="Proteomes" id="UP000179441">
    <property type="component" value="Unassembled WGS sequence"/>
</dbReference>
<evidence type="ECO:0000256" key="7">
    <source>
        <dbReference type="RuleBase" id="RU003707"/>
    </source>
</evidence>
<name>A0A1S1MBK9_MYCCH</name>
<dbReference type="AlphaFoldDB" id="A0A1S1MBK9"/>
<dbReference type="InterPro" id="IPR029045">
    <property type="entry name" value="ClpP/crotonase-like_dom_sf"/>
</dbReference>
<dbReference type="InterPro" id="IPR018376">
    <property type="entry name" value="Enoyl-CoA_hyd/isom_CS"/>
</dbReference>
<dbReference type="PANTHER" id="PTHR11941">
    <property type="entry name" value="ENOYL-COA HYDRATASE-RELATED"/>
    <property type="match status" value="1"/>
</dbReference>
<comment type="similarity">
    <text evidence="2 7">Belongs to the enoyl-CoA hydratase/isomerase family.</text>
</comment>
<dbReference type="GO" id="GO:0004300">
    <property type="term" value="F:enoyl-CoA hydratase activity"/>
    <property type="evidence" value="ECO:0007669"/>
    <property type="project" value="UniProtKB-EC"/>
</dbReference>
<dbReference type="Gene3D" id="3.90.226.10">
    <property type="entry name" value="2-enoyl-CoA Hydratase, Chain A, domain 1"/>
    <property type="match status" value="1"/>
</dbReference>
<protein>
    <recommendedName>
        <fullName evidence="10">Enoyl-CoA hydratase/isomerase family protein</fullName>
    </recommendedName>
</protein>
<evidence type="ECO:0000256" key="5">
    <source>
        <dbReference type="ARBA" id="ARBA00023709"/>
    </source>
</evidence>
<comment type="caution">
    <text evidence="8">The sequence shown here is derived from an EMBL/GenBank/DDBJ whole genome shotgun (WGS) entry which is preliminary data.</text>
</comment>
<sequence length="329" mass="35086">MHERRATVVKAVELKLDTLGLRQEGRVLTVTHSSPPVNLATFRFMHDLERLTWAVDRDETVGAVVLTGVDGRFISHVDPSDVQGALQLPAPPVARQIIYPFWLLVRGLLRIPGARALTQRFGGAGGRTMVWGHQWRTTIVRMSRSSTVYLAAINGSATGGGFEVSLACDIRYVSDAPHIRLGQVEILLAAIPGGGGAQLLPAMIGTARALEHMLDGTPVTADQAVAWGMATRVLPAADLLSLTQETAARLASRSPQAIGAIKQLTHASSSRTFSRGLDEAIAAFTALGTKRPMKNSVGALVDDIKNTGDTPLNTGAGPWIQGTRLNQIS</sequence>
<evidence type="ECO:0000256" key="3">
    <source>
        <dbReference type="ARBA" id="ARBA00022832"/>
    </source>
</evidence>
<dbReference type="EMBL" id="MLIS01000001">
    <property type="protein sequence ID" value="OHU80660.1"/>
    <property type="molecule type" value="Genomic_DNA"/>
</dbReference>
<dbReference type="SUPFAM" id="SSF52096">
    <property type="entry name" value="ClpP/crotonase"/>
    <property type="match status" value="1"/>
</dbReference>
<keyword evidence="3" id="KW-0276">Fatty acid metabolism</keyword>
<dbReference type="CDD" id="cd06558">
    <property type="entry name" value="crotonase-like"/>
    <property type="match status" value="1"/>
</dbReference>
<evidence type="ECO:0000256" key="1">
    <source>
        <dbReference type="ARBA" id="ARBA00002994"/>
    </source>
</evidence>
<keyword evidence="9" id="KW-1185">Reference proteome</keyword>
<dbReference type="PANTHER" id="PTHR11941:SF54">
    <property type="entry name" value="ENOYL-COA HYDRATASE, MITOCHONDRIAL"/>
    <property type="match status" value="1"/>
</dbReference>
<dbReference type="Pfam" id="PF00378">
    <property type="entry name" value="ECH_1"/>
    <property type="match status" value="1"/>
</dbReference>
<reference evidence="8 9" key="1">
    <citation type="submission" date="2016-10" db="EMBL/GenBank/DDBJ databases">
        <title>Evaluation of Human, Veterinary and Environmental Mycobacterium chelonae Isolates by Core Genome Phylogenomic Analysis, Targeted Gene Comparison, and Anti-microbial Susceptibility Patterns: A Tale of Mistaken Identities.</title>
        <authorList>
            <person name="Fogelson S.B."/>
            <person name="Camus A.C."/>
            <person name="Lorenz W."/>
            <person name="Vasireddy R."/>
            <person name="Vasireddy S."/>
            <person name="Smith T."/>
            <person name="Brown-Elliott B.A."/>
            <person name="Wallace R.J.Jr."/>
            <person name="Hasan N.A."/>
            <person name="Reischl U."/>
            <person name="Sanchez S."/>
        </authorList>
    </citation>
    <scope>NUCLEOTIDE SEQUENCE [LARGE SCALE GENOMIC DNA]</scope>
    <source>
        <strain evidence="8 9">15518</strain>
    </source>
</reference>
<dbReference type="InterPro" id="IPR001753">
    <property type="entry name" value="Enoyl-CoA_hydra/iso"/>
</dbReference>